<dbReference type="Proteomes" id="UP000609802">
    <property type="component" value="Unassembled WGS sequence"/>
</dbReference>
<dbReference type="Gene3D" id="3.30.450.150">
    <property type="entry name" value="Haem-degrading domain"/>
    <property type="match status" value="1"/>
</dbReference>
<comment type="caution">
    <text evidence="1">The sequence shown here is derived from an EMBL/GenBank/DDBJ whole genome shotgun (WGS) entry which is preliminary data.</text>
</comment>
<sequence>MNRISLEAARVIVRETLNHAEKAKMKPLSVAVVDAGGHLIAFERSDGAPAGRFDLARGKAYGSVMLGIGGTAQRDRAEAQAYFIAAANVAYGGKLVPVPGGFIVRNAEGDVVGGVGVSGDTSENDLAAGEAGIKAAGLVPEG</sequence>
<dbReference type="PANTHER" id="PTHR34309:SF10">
    <property type="entry name" value="SLR1406 PROTEIN"/>
    <property type="match status" value="1"/>
</dbReference>
<dbReference type="InterPro" id="IPR038084">
    <property type="entry name" value="PduO/GlcC-like_sf"/>
</dbReference>
<evidence type="ECO:0008006" key="3">
    <source>
        <dbReference type="Google" id="ProtNLM"/>
    </source>
</evidence>
<proteinExistence type="predicted"/>
<name>A0ABQ3IK56_9RHOB</name>
<protein>
    <recommendedName>
        <fullName evidence="3">Heme-binding protein</fullName>
    </recommendedName>
</protein>
<dbReference type="InterPro" id="IPR052517">
    <property type="entry name" value="GlcG_carb_metab_protein"/>
</dbReference>
<organism evidence="1 2">
    <name type="scientific">Aliiroseovarius zhejiangensis</name>
    <dbReference type="NCBI Taxonomy" id="1632025"/>
    <lineage>
        <taxon>Bacteria</taxon>
        <taxon>Pseudomonadati</taxon>
        <taxon>Pseudomonadota</taxon>
        <taxon>Alphaproteobacteria</taxon>
        <taxon>Rhodobacterales</taxon>
        <taxon>Paracoccaceae</taxon>
        <taxon>Aliiroseovarius</taxon>
    </lineage>
</organism>
<dbReference type="SUPFAM" id="SSF143744">
    <property type="entry name" value="GlcG-like"/>
    <property type="match status" value="1"/>
</dbReference>
<reference evidence="2" key="1">
    <citation type="journal article" date="2019" name="Int. J. Syst. Evol. Microbiol.">
        <title>The Global Catalogue of Microorganisms (GCM) 10K type strain sequencing project: providing services to taxonomists for standard genome sequencing and annotation.</title>
        <authorList>
            <consortium name="The Broad Institute Genomics Platform"/>
            <consortium name="The Broad Institute Genome Sequencing Center for Infectious Disease"/>
            <person name="Wu L."/>
            <person name="Ma J."/>
        </authorList>
    </citation>
    <scope>NUCLEOTIDE SEQUENCE [LARGE SCALE GENOMIC DNA]</scope>
    <source>
        <strain evidence="2">KCTC 42443</strain>
    </source>
</reference>
<evidence type="ECO:0000313" key="1">
    <source>
        <dbReference type="EMBL" id="GHE86202.1"/>
    </source>
</evidence>
<dbReference type="RefSeq" id="WP_191284623.1">
    <property type="nucleotide sequence ID" value="NZ_BNCH01000001.1"/>
</dbReference>
<dbReference type="EMBL" id="BNCH01000001">
    <property type="protein sequence ID" value="GHE86202.1"/>
    <property type="molecule type" value="Genomic_DNA"/>
</dbReference>
<dbReference type="InterPro" id="IPR005624">
    <property type="entry name" value="PduO/GlcC-like"/>
</dbReference>
<accession>A0ABQ3IK56</accession>
<dbReference type="Pfam" id="PF03928">
    <property type="entry name" value="HbpS-like"/>
    <property type="match status" value="1"/>
</dbReference>
<keyword evidence="2" id="KW-1185">Reference proteome</keyword>
<evidence type="ECO:0000313" key="2">
    <source>
        <dbReference type="Proteomes" id="UP000609802"/>
    </source>
</evidence>
<gene>
    <name evidence="1" type="ORF">GCM10016455_02090</name>
</gene>
<dbReference type="PANTHER" id="PTHR34309">
    <property type="entry name" value="SLR1406 PROTEIN"/>
    <property type="match status" value="1"/>
</dbReference>